<dbReference type="KEGG" id="ebla:JGUZn3_03190"/>
<keyword evidence="5 6" id="KW-0472">Membrane</keyword>
<evidence type="ECO:0000256" key="6">
    <source>
        <dbReference type="SAM" id="Phobius"/>
    </source>
</evidence>
<evidence type="ECO:0000256" key="3">
    <source>
        <dbReference type="ARBA" id="ARBA00022692"/>
    </source>
</evidence>
<dbReference type="AlphaFoldDB" id="A0A7H1NP66"/>
<accession>A0A7H1NP66</accession>
<dbReference type="CDD" id="cd01127">
    <property type="entry name" value="TrwB_TraG_TraD_VirD4"/>
    <property type="match status" value="1"/>
</dbReference>
<dbReference type="GO" id="GO:0005886">
    <property type="term" value="C:plasma membrane"/>
    <property type="evidence" value="ECO:0007669"/>
    <property type="project" value="UniProtKB-SubCell"/>
</dbReference>
<keyword evidence="9" id="KW-1185">Reference proteome</keyword>
<evidence type="ECO:0000313" key="8">
    <source>
        <dbReference type="EMBL" id="QNT77576.1"/>
    </source>
</evidence>
<evidence type="ECO:0000313" key="9">
    <source>
        <dbReference type="Proteomes" id="UP000516349"/>
    </source>
</evidence>
<dbReference type="Gene3D" id="3.40.50.300">
    <property type="entry name" value="P-loop containing nucleotide triphosphate hydrolases"/>
    <property type="match status" value="2"/>
</dbReference>
<feature type="domain" description="Type IV secretion system coupling protein TraD DNA-binding" evidence="7">
    <location>
        <begin position="107"/>
        <end position="491"/>
    </location>
</feature>
<evidence type="ECO:0000256" key="5">
    <source>
        <dbReference type="ARBA" id="ARBA00023136"/>
    </source>
</evidence>
<dbReference type="Proteomes" id="UP000516349">
    <property type="component" value="Chromosome"/>
</dbReference>
<feature type="transmembrane region" description="Helical" evidence="6">
    <location>
        <begin position="50"/>
        <end position="69"/>
    </location>
</feature>
<keyword evidence="2" id="KW-1003">Cell membrane</keyword>
<evidence type="ECO:0000256" key="4">
    <source>
        <dbReference type="ARBA" id="ARBA00022989"/>
    </source>
</evidence>
<dbReference type="PANTHER" id="PTHR37937:SF1">
    <property type="entry name" value="CONJUGATIVE TRANSFER: DNA TRANSPORT"/>
    <property type="match status" value="1"/>
</dbReference>
<evidence type="ECO:0000256" key="2">
    <source>
        <dbReference type="ARBA" id="ARBA00022475"/>
    </source>
</evidence>
<proteinExistence type="predicted"/>
<dbReference type="Pfam" id="PF10412">
    <property type="entry name" value="TrwB_AAD_bind"/>
    <property type="match status" value="1"/>
</dbReference>
<keyword evidence="4 6" id="KW-1133">Transmembrane helix</keyword>
<gene>
    <name evidence="8" type="primary">traD_1</name>
    <name evidence="8" type="ORF">JGUZn3_03190</name>
</gene>
<dbReference type="InterPro" id="IPR027417">
    <property type="entry name" value="P-loop_NTPase"/>
</dbReference>
<keyword evidence="3 6" id="KW-0812">Transmembrane</keyword>
<protein>
    <submittedName>
        <fullName evidence="8">Coupling protein TraD</fullName>
    </submittedName>
</protein>
<sequence>MEKEDKGKLILAMLVLFPLLGWLIGARAIYHMDKTNALAVIMATPDLKALWLTSGLGLFLAIGLSVCVIRMKKPFRGARFDRYFRGTQVVSAKTLATKTGERGKAQVTIADVPVPIEAETTHFSIGGATGTGKSTIFKEMMVGCIRRGDRMVILDPDGEFVKTFYRPETDHILNPYDSRTEGWSFFNEVRDDYDFKRLAHSIVQQSSSSDAEEWNGYGRMLFAAVARKVREENLSRRSMRDVYKWTNEAEAEELMEFVQGTDAAGIFTGADRASASVRFVLSDKLSPHLTMKQGEFSLRDWLANPRGGNLYITWSESMRSSLKPLISCWTDIIFSSVLAEESDLKRRIWVFLDELESLSKLSTLGDALTKGRKKGLCIVTGYQSYTQIEEVYGEKAAETMLANHRTSVVLAGGRMGQKTVEKMAHSIGQHEIMRKKKGKSARAGFGSGVSASENEDIRTELVVLPSEIMALPNLHGYLAFPGSFPVGKFKLTPVTYIRMQPVPGILKKKEEEVV</sequence>
<evidence type="ECO:0000259" key="7">
    <source>
        <dbReference type="Pfam" id="PF10412"/>
    </source>
</evidence>
<evidence type="ECO:0000256" key="1">
    <source>
        <dbReference type="ARBA" id="ARBA00004651"/>
    </source>
</evidence>
<organism evidence="8 9">
    <name type="scientific">Entomobacter blattae</name>
    <dbReference type="NCBI Taxonomy" id="2762277"/>
    <lineage>
        <taxon>Bacteria</taxon>
        <taxon>Pseudomonadati</taxon>
        <taxon>Pseudomonadota</taxon>
        <taxon>Alphaproteobacteria</taxon>
        <taxon>Acetobacterales</taxon>
        <taxon>Acetobacteraceae</taxon>
        <taxon>Entomobacter</taxon>
    </lineage>
</organism>
<dbReference type="InterPro" id="IPR019476">
    <property type="entry name" value="T4SS_TraD_DNA-bd"/>
</dbReference>
<comment type="subcellular location">
    <subcellularLocation>
        <location evidence="1">Cell membrane</location>
        <topology evidence="1">Multi-pass membrane protein</topology>
    </subcellularLocation>
</comment>
<reference evidence="8 9" key="1">
    <citation type="submission" date="2020-08" db="EMBL/GenBank/DDBJ databases">
        <title>Complete genome sequence of Entomobacter blattae G55GP.</title>
        <authorList>
            <person name="Poehlein A."/>
            <person name="Guzman J."/>
            <person name="Daniel R."/>
            <person name="Vilcinskas A."/>
        </authorList>
    </citation>
    <scope>NUCLEOTIDE SEQUENCE [LARGE SCALE GENOMIC DNA]</scope>
    <source>
        <strain evidence="8 9">G55GP</strain>
    </source>
</reference>
<name>A0A7H1NP66_9PROT</name>
<dbReference type="InterPro" id="IPR051539">
    <property type="entry name" value="T4SS-coupling_protein"/>
</dbReference>
<dbReference type="RefSeq" id="WP_203414024.1">
    <property type="nucleotide sequence ID" value="NZ_CP060244.1"/>
</dbReference>
<dbReference type="SUPFAM" id="SSF52540">
    <property type="entry name" value="P-loop containing nucleoside triphosphate hydrolases"/>
    <property type="match status" value="1"/>
</dbReference>
<feature type="transmembrane region" description="Helical" evidence="6">
    <location>
        <begin position="9"/>
        <end position="30"/>
    </location>
</feature>
<dbReference type="EMBL" id="CP060244">
    <property type="protein sequence ID" value="QNT77576.1"/>
    <property type="molecule type" value="Genomic_DNA"/>
</dbReference>
<dbReference type="PANTHER" id="PTHR37937">
    <property type="entry name" value="CONJUGATIVE TRANSFER: DNA TRANSPORT"/>
    <property type="match status" value="1"/>
</dbReference>